<comment type="similarity">
    <text evidence="2">Belongs to the peptidase S41B family.</text>
</comment>
<evidence type="ECO:0000256" key="5">
    <source>
        <dbReference type="ARBA" id="ARBA00022801"/>
    </source>
</evidence>
<feature type="compositionally biased region" description="Acidic residues" evidence="7">
    <location>
        <begin position="647"/>
        <end position="669"/>
    </location>
</feature>
<feature type="compositionally biased region" description="Basic and acidic residues" evidence="7">
    <location>
        <begin position="670"/>
        <end position="679"/>
    </location>
</feature>
<evidence type="ECO:0000256" key="4">
    <source>
        <dbReference type="ARBA" id="ARBA00022670"/>
    </source>
</evidence>
<dbReference type="SUPFAM" id="SSF50156">
    <property type="entry name" value="PDZ domain-like"/>
    <property type="match status" value="1"/>
</dbReference>
<keyword evidence="3" id="KW-0963">Cytoplasm</keyword>
<feature type="compositionally biased region" description="Gly residues" evidence="7">
    <location>
        <begin position="9"/>
        <end position="24"/>
    </location>
</feature>
<reference evidence="9 10" key="1">
    <citation type="submission" date="2017-12" db="EMBL/GenBank/DDBJ databases">
        <title>Sequencing, de novo assembly and annotation of complete genome of a new Thraustochytrid species, strain FCC1311.</title>
        <authorList>
            <person name="Sedici K."/>
            <person name="Godart F."/>
            <person name="Aiese Cigliano R."/>
            <person name="Sanseverino W."/>
            <person name="Barakat M."/>
            <person name="Ortet P."/>
            <person name="Marechal E."/>
            <person name="Cagnac O."/>
            <person name="Amato A."/>
        </authorList>
    </citation>
    <scope>NUCLEOTIDE SEQUENCE [LARGE SCALE GENOMIC DNA]</scope>
</reference>
<protein>
    <submittedName>
        <fullName evidence="9">Tricorn protease-like</fullName>
    </submittedName>
</protein>
<dbReference type="Gene3D" id="2.120.10.60">
    <property type="entry name" value="Tricorn protease N-terminal domain"/>
    <property type="match status" value="1"/>
</dbReference>
<dbReference type="InterPro" id="IPR029045">
    <property type="entry name" value="ClpP/crotonase-like_dom_sf"/>
</dbReference>
<comment type="subcellular location">
    <subcellularLocation>
        <location evidence="1">Cytoplasm</location>
    </subcellularLocation>
</comment>
<dbReference type="InterPro" id="IPR015943">
    <property type="entry name" value="WD40/YVTN_repeat-like_dom_sf"/>
</dbReference>
<dbReference type="Pfam" id="PF14685">
    <property type="entry name" value="PDZ_Tricorn"/>
    <property type="match status" value="1"/>
</dbReference>
<sequence length="1344" mass="146531">MGKNKPRGGRGGGGRGGGGRGGQQQGQQQGQEKGQQQRQQQQQLSQQQDKHRGQASARKDSYYARQPCIFEDEVVFVCEGDLWTANLSEKRGAQNRVIANRLTTTAHVRAPSFSPDGTAVAYTSSHTGAQEVYIQELYSASGAKQITNWGQTYGTAVVGWESSSRLLVSRAEASGPVRTSVVYEVSLDSSCSGPGRRKDFPGNTDACDANSLGRFSCEAHVGSWKRYNGGRLGQAWIRTQTPTATTSTATESDENAKSSSKDTEDAFAGLRRVLPEEHIASPFTSGGRLFFVLDSQDIRGELCSVSLDDPTRTTLIQHTKHDQTSFYVRNPAVCPRTGRIVYQHGGLLYIIDASCTGPSDAQPLDILLRGTPSAMEAIVTDGTRDLEDVQLDRSGRFICATVRGHVMDAALWEGPCTVYGRPNARLLFPAYLFDGRIGAFQFGSEPDRFLSYIVFEPQACFGGLPMVNPEASDTAKDRFVSSFLVKKTGIPVSAEASPVDSMVAVVTERNELALINYEKRSVEVITTGEFEDAIADVTWSPCGSFILFSFQYSARASIICAFDVYEGLLHELTPREGYQDYCPQVDPDCQYCYFLSSNRRLACVEDSLWNTAFDCYSTDSVMVVALRYDAPDPTVLFPCGPSTSHDDDQDQGADEDHDEQDGNYDDADADADRDPDGKQEEATMIIEDTSFRIYEIPVQASSPHGDDAAIHDLRVVEGGRLLYIESGPGSGGPGASASNLNGDLVCYNLRKKRRTVLRTGDVDGIHLPSDGAAILLSCSTQNNELEFHCFSAVDFSEETDAFAKGGADGSGHGTDGDDDSPRGARPCQGHVDLENRAVLEIEPAKEWHAMLAEIFARREQAYALTAPSPTVSVFDEYANLLPAVRSRVDFADLAREMIAEFSMSHVETSGGDFSVLGRHNVTNTLGFLGIEGAVVSNGFQVTHVYQGLRWASELRGPVSMVVQSGDVITSINGHPLSGPRGVSIDKALTGQADREVFLEVLRHLPQAQIDEEWEQEQDSQHLKNGKGNKNQNAKGKNHKGGKGKNQNQNQNQNRQHQHQNKQHGQAKTNTNREKNQRRQDSQKYPRNGKMSFQVRVKCIGYDALQWLQWQDGVSDARRHVHEVTQNQVGYIHIPDMESDGYLQFARDFHLEGNRKVLILDVRDNLGGYASESIIEKLGKQCIGMHQPKFGAPTTVPMDLGSTLRAYILIVNQDTASDAEILAHAFRKLGLGKIVGTRTWGGVTGYSRTSRLVDGAELILPTLRFCGGQGEIENCGVEPDRSCAQLSIDVDVQLKVAIEMAQELISKASSDPTFEQLYLAGARGGDGVATAAVVCGSAGAGAASS</sequence>
<keyword evidence="6" id="KW-0720">Serine protease</keyword>
<evidence type="ECO:0000313" key="9">
    <source>
        <dbReference type="EMBL" id="GBG27183.1"/>
    </source>
</evidence>
<dbReference type="GO" id="GO:0006508">
    <property type="term" value="P:proteolysis"/>
    <property type="evidence" value="ECO:0007669"/>
    <property type="project" value="UniProtKB-KW"/>
</dbReference>
<evidence type="ECO:0000256" key="6">
    <source>
        <dbReference type="ARBA" id="ARBA00022825"/>
    </source>
</evidence>
<evidence type="ECO:0000313" key="10">
    <source>
        <dbReference type="Proteomes" id="UP000241890"/>
    </source>
</evidence>
<evidence type="ECO:0000256" key="3">
    <source>
        <dbReference type="ARBA" id="ARBA00022490"/>
    </source>
</evidence>
<dbReference type="SUPFAM" id="SSF52096">
    <property type="entry name" value="ClpP/crotonase"/>
    <property type="match status" value="1"/>
</dbReference>
<name>A0A2R5GF01_9STRA</name>
<keyword evidence="10" id="KW-1185">Reference proteome</keyword>
<dbReference type="PANTHER" id="PTHR43253">
    <property type="entry name" value="TRICORN PROTEASE HOMOLOG 2-RELATED"/>
    <property type="match status" value="1"/>
</dbReference>
<feature type="region of interest" description="Disordered" evidence="7">
    <location>
        <begin position="637"/>
        <end position="679"/>
    </location>
</feature>
<dbReference type="SUPFAM" id="SSF82171">
    <property type="entry name" value="DPP6 N-terminal domain-like"/>
    <property type="match status" value="1"/>
</dbReference>
<evidence type="ECO:0000256" key="2">
    <source>
        <dbReference type="ARBA" id="ARBA00008524"/>
    </source>
</evidence>
<proteinExistence type="inferred from homology"/>
<dbReference type="InterPro" id="IPR005151">
    <property type="entry name" value="Tail-specific_protease"/>
</dbReference>
<dbReference type="EMBL" id="BEYU01000028">
    <property type="protein sequence ID" value="GBG27183.1"/>
    <property type="molecule type" value="Genomic_DNA"/>
</dbReference>
<evidence type="ECO:0000256" key="1">
    <source>
        <dbReference type="ARBA" id="ARBA00004496"/>
    </source>
</evidence>
<organism evidence="9 10">
    <name type="scientific">Hondaea fermentalgiana</name>
    <dbReference type="NCBI Taxonomy" id="2315210"/>
    <lineage>
        <taxon>Eukaryota</taxon>
        <taxon>Sar</taxon>
        <taxon>Stramenopiles</taxon>
        <taxon>Bigyra</taxon>
        <taxon>Labyrinthulomycetes</taxon>
        <taxon>Thraustochytrida</taxon>
        <taxon>Thraustochytriidae</taxon>
        <taxon>Hondaea</taxon>
    </lineage>
</organism>
<feature type="compositionally biased region" description="Low complexity" evidence="7">
    <location>
        <begin position="1044"/>
        <end position="1054"/>
    </location>
</feature>
<feature type="compositionally biased region" description="Low complexity" evidence="7">
    <location>
        <begin position="1025"/>
        <end position="1034"/>
    </location>
</feature>
<feature type="compositionally biased region" description="Basic and acidic residues" evidence="7">
    <location>
        <begin position="48"/>
        <end position="59"/>
    </location>
</feature>
<evidence type="ECO:0000259" key="8">
    <source>
        <dbReference type="SMART" id="SM00245"/>
    </source>
</evidence>
<feature type="domain" description="Tail specific protease" evidence="8">
    <location>
        <begin position="1087"/>
        <end position="1283"/>
    </location>
</feature>
<dbReference type="InterPro" id="IPR036034">
    <property type="entry name" value="PDZ_sf"/>
</dbReference>
<feature type="compositionally biased region" description="Basic and acidic residues" evidence="7">
    <location>
        <begin position="1070"/>
        <end position="1083"/>
    </location>
</feature>
<gene>
    <name evidence="9" type="ORF">FCC1311_034062</name>
</gene>
<feature type="region of interest" description="Disordered" evidence="7">
    <location>
        <begin position="802"/>
        <end position="828"/>
    </location>
</feature>
<feature type="region of interest" description="Disordered" evidence="7">
    <location>
        <begin position="1"/>
        <end position="59"/>
    </location>
</feature>
<dbReference type="Gene3D" id="2.30.42.10">
    <property type="match status" value="1"/>
</dbReference>
<dbReference type="Proteomes" id="UP000241890">
    <property type="component" value="Unassembled WGS sequence"/>
</dbReference>
<dbReference type="Gene3D" id="2.130.10.10">
    <property type="entry name" value="YVTN repeat-like/Quinoprotein amine dehydrogenase"/>
    <property type="match status" value="1"/>
</dbReference>
<keyword evidence="4 9" id="KW-0645">Protease</keyword>
<dbReference type="Pfam" id="PF03572">
    <property type="entry name" value="Peptidase_S41"/>
    <property type="match status" value="1"/>
</dbReference>
<feature type="compositionally biased region" description="Low complexity" evidence="7">
    <location>
        <begin position="25"/>
        <end position="47"/>
    </location>
</feature>
<dbReference type="InterPro" id="IPR012393">
    <property type="entry name" value="Tricorn_protease"/>
</dbReference>
<dbReference type="InterPro" id="IPR029414">
    <property type="entry name" value="Tricorn_PDZ"/>
</dbReference>
<dbReference type="Pfam" id="PF26549">
    <property type="entry name" value="Tricorn_N"/>
    <property type="match status" value="1"/>
</dbReference>
<feature type="compositionally biased region" description="Low complexity" evidence="7">
    <location>
        <begin position="241"/>
        <end position="250"/>
    </location>
</feature>
<dbReference type="PANTHER" id="PTHR43253:SF1">
    <property type="entry name" value="TRICORN PROTEASE HOMOLOG 2-RELATED"/>
    <property type="match status" value="1"/>
</dbReference>
<dbReference type="InParanoid" id="A0A2R5GF01"/>
<dbReference type="CDD" id="cd07562">
    <property type="entry name" value="Peptidase_S41_TRI"/>
    <property type="match status" value="1"/>
</dbReference>
<dbReference type="GO" id="GO:0008236">
    <property type="term" value="F:serine-type peptidase activity"/>
    <property type="evidence" value="ECO:0007669"/>
    <property type="project" value="UniProtKB-KW"/>
</dbReference>
<comment type="caution">
    <text evidence="9">The sequence shown here is derived from an EMBL/GenBank/DDBJ whole genome shotgun (WGS) entry which is preliminary data.</text>
</comment>
<dbReference type="OrthoDB" id="43744at2759"/>
<accession>A0A2R5GF01</accession>
<dbReference type="SMART" id="SM00245">
    <property type="entry name" value="TSPc"/>
    <property type="match status" value="1"/>
</dbReference>
<feature type="region of interest" description="Disordered" evidence="7">
    <location>
        <begin position="1012"/>
        <end position="1089"/>
    </location>
</feature>
<dbReference type="Pfam" id="PF26550">
    <property type="entry name" value="Tricorn_2nd"/>
    <property type="match status" value="1"/>
</dbReference>
<evidence type="ECO:0000256" key="7">
    <source>
        <dbReference type="SAM" id="MobiDB-lite"/>
    </source>
</evidence>
<dbReference type="GO" id="GO:0005737">
    <property type="term" value="C:cytoplasm"/>
    <property type="evidence" value="ECO:0007669"/>
    <property type="project" value="UniProtKB-SubCell"/>
</dbReference>
<feature type="region of interest" description="Disordered" evidence="7">
    <location>
        <begin position="241"/>
        <end position="262"/>
    </location>
</feature>
<dbReference type="Gene3D" id="3.30.750.44">
    <property type="match status" value="1"/>
</dbReference>
<keyword evidence="5" id="KW-0378">Hydrolase</keyword>
<dbReference type="Gene3D" id="3.90.226.10">
    <property type="entry name" value="2-enoyl-CoA Hydratase, Chain A, domain 1"/>
    <property type="match status" value="1"/>
</dbReference>